<sequence>MSRAVRQICVSSSPADVSALMAALSAALDGSGPAVLPVAATQPSDAPPSEAPDDVAVVIRTSGSTGAPRGVQLTAAALRASGEATAARLGGHGRWLLALPTEHVAGLQVLVRSLLAGSEPVTMPAGGFHAESFASAVAELDAGGPGRRYTSLVPTQLHRLLDSPVGVEALRVFDAVLLGGAAASPAMVDEARAAGVRVVLTYGMSETCGGCVYDGVPLDGVRVDVDPDGRVLLAGPVLAAGYLGRPDLDAEAFTDREDVRWLRTSDLGELVAGDGPIPRLRVLGRLDDVIVTGGEKVAPAAVERALQALDGVAEACVVGAPDAEWGQAVTAVVVPRPGSDGPTLGEARAAVAAAVGPTAAPRLLLVVEALPVRGPGKVDRRAVAEAVAAALDEAGHDADDDLDHVLGGDSPAGRGHGGEQAPGEAR</sequence>
<accession>A0ABY5L0C6</accession>
<dbReference type="RefSeq" id="WP_227570228.1">
    <property type="nucleotide sequence ID" value="NZ_CP101988.1"/>
</dbReference>
<dbReference type="Pfam" id="PF00501">
    <property type="entry name" value="AMP-binding"/>
    <property type="match status" value="1"/>
</dbReference>
<proteinExistence type="predicted"/>
<evidence type="ECO:0000259" key="2">
    <source>
        <dbReference type="Pfam" id="PF00501"/>
    </source>
</evidence>
<feature type="domain" description="AMP-dependent synthetase/ligase" evidence="2">
    <location>
        <begin position="43"/>
        <end position="221"/>
    </location>
</feature>
<dbReference type="GO" id="GO:0008756">
    <property type="term" value="F:o-succinylbenzoate-CoA ligase activity"/>
    <property type="evidence" value="ECO:0007669"/>
    <property type="project" value="UniProtKB-EC"/>
</dbReference>
<dbReference type="PANTHER" id="PTHR43201">
    <property type="entry name" value="ACYL-COA SYNTHETASE"/>
    <property type="match status" value="1"/>
</dbReference>
<gene>
    <name evidence="4" type="primary">menE</name>
    <name evidence="4" type="ORF">NP064_14110</name>
</gene>
<dbReference type="Gene3D" id="3.40.50.12780">
    <property type="entry name" value="N-terminal domain of ligase-like"/>
    <property type="match status" value="1"/>
</dbReference>
<dbReference type="InterPro" id="IPR025110">
    <property type="entry name" value="AMP-bd_C"/>
</dbReference>
<keyword evidence="5" id="KW-1185">Reference proteome</keyword>
<dbReference type="Proteomes" id="UP001316189">
    <property type="component" value="Chromosome"/>
</dbReference>
<dbReference type="Pfam" id="PF13193">
    <property type="entry name" value="AMP-binding_C"/>
    <property type="match status" value="1"/>
</dbReference>
<dbReference type="InterPro" id="IPR000873">
    <property type="entry name" value="AMP-dep_synth/lig_dom"/>
</dbReference>
<organism evidence="4 5">
    <name type="scientific">Cellulomonas chengniuliangii</name>
    <dbReference type="NCBI Taxonomy" id="2968084"/>
    <lineage>
        <taxon>Bacteria</taxon>
        <taxon>Bacillati</taxon>
        <taxon>Actinomycetota</taxon>
        <taxon>Actinomycetes</taxon>
        <taxon>Micrococcales</taxon>
        <taxon>Cellulomonadaceae</taxon>
        <taxon>Cellulomonas</taxon>
    </lineage>
</organism>
<dbReference type="PROSITE" id="PS00455">
    <property type="entry name" value="AMP_BINDING"/>
    <property type="match status" value="1"/>
</dbReference>
<dbReference type="PANTHER" id="PTHR43201:SF32">
    <property type="entry name" value="2-SUCCINYLBENZOATE--COA LIGASE, CHLOROPLASTIC_PEROXISOMAL"/>
    <property type="match status" value="1"/>
</dbReference>
<dbReference type="InterPro" id="IPR045851">
    <property type="entry name" value="AMP-bd_C_sf"/>
</dbReference>
<dbReference type="NCBIfam" id="NF005877">
    <property type="entry name" value="PRK07824.1"/>
    <property type="match status" value="1"/>
</dbReference>
<dbReference type="InterPro" id="IPR020845">
    <property type="entry name" value="AMP-binding_CS"/>
</dbReference>
<dbReference type="Gene3D" id="3.30.300.30">
    <property type="match status" value="1"/>
</dbReference>
<reference evidence="4 5" key="1">
    <citation type="submission" date="2022-07" db="EMBL/GenBank/DDBJ databases">
        <title>Novel species in genus cellulomonas.</title>
        <authorList>
            <person name="Ye L."/>
        </authorList>
    </citation>
    <scope>NUCLEOTIDE SEQUENCE [LARGE SCALE GENOMIC DNA]</scope>
    <source>
        <strain evidence="5">zg-Y338</strain>
    </source>
</reference>
<name>A0ABY5L0C6_9CELL</name>
<protein>
    <submittedName>
        <fullName evidence="4">O-succinylbenzoate--CoA ligase</fullName>
        <ecNumber evidence="4">6.2.1.26</ecNumber>
    </submittedName>
</protein>
<dbReference type="EMBL" id="CP101988">
    <property type="protein sequence ID" value="UUI74901.1"/>
    <property type="molecule type" value="Genomic_DNA"/>
</dbReference>
<feature type="domain" description="AMP-binding enzyme C-terminal" evidence="3">
    <location>
        <begin position="302"/>
        <end position="377"/>
    </location>
</feature>
<keyword evidence="4" id="KW-0436">Ligase</keyword>
<evidence type="ECO:0000313" key="5">
    <source>
        <dbReference type="Proteomes" id="UP001316189"/>
    </source>
</evidence>
<dbReference type="InterPro" id="IPR042099">
    <property type="entry name" value="ANL_N_sf"/>
</dbReference>
<dbReference type="EC" id="6.2.1.26" evidence="4"/>
<evidence type="ECO:0000259" key="3">
    <source>
        <dbReference type="Pfam" id="PF13193"/>
    </source>
</evidence>
<feature type="region of interest" description="Disordered" evidence="1">
    <location>
        <begin position="394"/>
        <end position="426"/>
    </location>
</feature>
<evidence type="ECO:0000256" key="1">
    <source>
        <dbReference type="SAM" id="MobiDB-lite"/>
    </source>
</evidence>
<dbReference type="SUPFAM" id="SSF56801">
    <property type="entry name" value="Acetyl-CoA synthetase-like"/>
    <property type="match status" value="1"/>
</dbReference>
<evidence type="ECO:0000313" key="4">
    <source>
        <dbReference type="EMBL" id="UUI74901.1"/>
    </source>
</evidence>